<dbReference type="PANTHER" id="PTHR30461">
    <property type="entry name" value="DNA-INVERTASE FROM LAMBDOID PROPHAGE"/>
    <property type="match status" value="1"/>
</dbReference>
<dbReference type="CDD" id="cd00569">
    <property type="entry name" value="HTH_Hin_like"/>
    <property type="match status" value="1"/>
</dbReference>
<dbReference type="Proteomes" id="UP001500635">
    <property type="component" value="Unassembled WGS sequence"/>
</dbReference>
<dbReference type="InterPro" id="IPR050639">
    <property type="entry name" value="SSR_resolvase"/>
</dbReference>
<name>A0ABP8JQ81_9ACTN</name>
<dbReference type="CDD" id="cd03768">
    <property type="entry name" value="SR_ResInv"/>
    <property type="match status" value="1"/>
</dbReference>
<evidence type="ECO:0000256" key="1">
    <source>
        <dbReference type="ARBA" id="ARBA00009913"/>
    </source>
</evidence>
<comment type="caution">
    <text evidence="3">The sequence shown here is derived from an EMBL/GenBank/DDBJ whole genome shotgun (WGS) entry which is preliminary data.</text>
</comment>
<sequence>MTTPYVLGLARVSTEHQSLDQQTDALVAAGVPADRIYSDKASGSAGTPRPGLDALLATARPGDTIVVVGADRLGRDVPEMSATLRDLRDRGIVVRSLREGLDSSTPVGEAMLQLLIAIGGIELALAKERRAASRAARKARGQSIGRPRALTDAKAAQLVRLVRAGEPVSAAAEAFGISRASAYRIVKDAALDSSAA</sequence>
<comment type="similarity">
    <text evidence="1">Belongs to the site-specific recombinase resolvase family.</text>
</comment>
<organism evidence="3 4">
    <name type="scientific">Tsukamurella soli</name>
    <dbReference type="NCBI Taxonomy" id="644556"/>
    <lineage>
        <taxon>Bacteria</taxon>
        <taxon>Bacillati</taxon>
        <taxon>Actinomycetota</taxon>
        <taxon>Actinomycetes</taxon>
        <taxon>Mycobacteriales</taxon>
        <taxon>Tsukamurellaceae</taxon>
        <taxon>Tsukamurella</taxon>
    </lineage>
</organism>
<dbReference type="InterPro" id="IPR009057">
    <property type="entry name" value="Homeodomain-like_sf"/>
</dbReference>
<dbReference type="SUPFAM" id="SSF53041">
    <property type="entry name" value="Resolvase-like"/>
    <property type="match status" value="1"/>
</dbReference>
<reference evidence="4" key="1">
    <citation type="journal article" date="2019" name="Int. J. Syst. Evol. Microbiol.">
        <title>The Global Catalogue of Microorganisms (GCM) 10K type strain sequencing project: providing services to taxonomists for standard genome sequencing and annotation.</title>
        <authorList>
            <consortium name="The Broad Institute Genomics Platform"/>
            <consortium name="The Broad Institute Genome Sequencing Center for Infectious Disease"/>
            <person name="Wu L."/>
            <person name="Ma J."/>
        </authorList>
    </citation>
    <scope>NUCLEOTIDE SEQUENCE [LARGE SCALE GENOMIC DNA]</scope>
    <source>
        <strain evidence="4">JCM 17688</strain>
    </source>
</reference>
<dbReference type="SMART" id="SM00857">
    <property type="entry name" value="Resolvase"/>
    <property type="match status" value="1"/>
</dbReference>
<dbReference type="Pfam" id="PF00239">
    <property type="entry name" value="Resolvase"/>
    <property type="match status" value="1"/>
</dbReference>
<keyword evidence="4" id="KW-1185">Reference proteome</keyword>
<feature type="domain" description="Resolvase/invertase-type recombinase catalytic" evidence="2">
    <location>
        <begin position="5"/>
        <end position="141"/>
    </location>
</feature>
<dbReference type="InterPro" id="IPR006120">
    <property type="entry name" value="Resolvase_HTH_dom"/>
</dbReference>
<gene>
    <name evidence="3" type="ORF">GCM10023147_26310</name>
</gene>
<dbReference type="PROSITE" id="PS51736">
    <property type="entry name" value="RECOMBINASES_3"/>
    <property type="match status" value="1"/>
</dbReference>
<protein>
    <submittedName>
        <fullName evidence="3">Recombinase family protein</fullName>
    </submittedName>
</protein>
<evidence type="ECO:0000259" key="2">
    <source>
        <dbReference type="PROSITE" id="PS51736"/>
    </source>
</evidence>
<dbReference type="Gene3D" id="1.10.10.60">
    <property type="entry name" value="Homeodomain-like"/>
    <property type="match status" value="1"/>
</dbReference>
<dbReference type="EMBL" id="BAABFR010000037">
    <property type="protein sequence ID" value="GAA4394359.1"/>
    <property type="molecule type" value="Genomic_DNA"/>
</dbReference>
<dbReference type="SUPFAM" id="SSF46689">
    <property type="entry name" value="Homeodomain-like"/>
    <property type="match status" value="1"/>
</dbReference>
<accession>A0ABP8JQ81</accession>
<dbReference type="InterPro" id="IPR006119">
    <property type="entry name" value="Resolv_N"/>
</dbReference>
<dbReference type="RefSeq" id="WP_344996383.1">
    <property type="nucleotide sequence ID" value="NZ_BAABFR010000037.1"/>
</dbReference>
<evidence type="ECO:0000313" key="3">
    <source>
        <dbReference type="EMBL" id="GAA4394359.1"/>
    </source>
</evidence>
<proteinExistence type="inferred from homology"/>
<dbReference type="Gene3D" id="3.40.50.1390">
    <property type="entry name" value="Resolvase, N-terminal catalytic domain"/>
    <property type="match status" value="1"/>
</dbReference>
<dbReference type="PANTHER" id="PTHR30461:SF26">
    <property type="entry name" value="RESOLVASE HOMOLOG YNEB"/>
    <property type="match status" value="1"/>
</dbReference>
<evidence type="ECO:0000313" key="4">
    <source>
        <dbReference type="Proteomes" id="UP001500635"/>
    </source>
</evidence>
<dbReference type="Pfam" id="PF02796">
    <property type="entry name" value="HTH_7"/>
    <property type="match status" value="1"/>
</dbReference>
<dbReference type="InterPro" id="IPR036162">
    <property type="entry name" value="Resolvase-like_N_sf"/>
</dbReference>